<dbReference type="InterPro" id="IPR037396">
    <property type="entry name" value="FMN_HAD"/>
</dbReference>
<dbReference type="GO" id="GO:0016614">
    <property type="term" value="F:oxidoreductase activity, acting on CH-OH group of donors"/>
    <property type="evidence" value="ECO:0007669"/>
    <property type="project" value="UniProtKB-ARBA"/>
</dbReference>
<feature type="binding site" evidence="7">
    <location>
        <begin position="324"/>
        <end position="328"/>
    </location>
    <ligand>
        <name>FMN</name>
        <dbReference type="ChEBI" id="CHEBI:58210"/>
    </ligand>
</feature>
<feature type="binding site" evidence="7">
    <location>
        <position position="296"/>
    </location>
    <ligand>
        <name>glyoxylate</name>
        <dbReference type="ChEBI" id="CHEBI:36655"/>
    </ligand>
</feature>
<evidence type="ECO:0000259" key="8">
    <source>
        <dbReference type="PROSITE" id="PS51349"/>
    </source>
</evidence>
<dbReference type="PROSITE" id="PS51349">
    <property type="entry name" value="FMN_HYDROXY_ACID_DH_2"/>
    <property type="match status" value="1"/>
</dbReference>
<dbReference type="SUPFAM" id="SSF51395">
    <property type="entry name" value="FMN-linked oxidoreductases"/>
    <property type="match status" value="1"/>
</dbReference>
<feature type="binding site" evidence="7">
    <location>
        <position position="269"/>
    </location>
    <ligand>
        <name>FMN</name>
        <dbReference type="ChEBI" id="CHEBI:58210"/>
    </ligand>
</feature>
<dbReference type="PROSITE" id="PS00557">
    <property type="entry name" value="FMN_HYDROXY_ACID_DH_1"/>
    <property type="match status" value="1"/>
</dbReference>
<dbReference type="RefSeq" id="WP_069778264.1">
    <property type="nucleotide sequence ID" value="NZ_CP017248.1"/>
</dbReference>
<comment type="cofactor">
    <cofactor evidence="1">
        <name>FMN</name>
        <dbReference type="ChEBI" id="CHEBI:58210"/>
    </cofactor>
</comment>
<dbReference type="GO" id="GO:0010181">
    <property type="term" value="F:FMN binding"/>
    <property type="evidence" value="ECO:0007669"/>
    <property type="project" value="InterPro"/>
</dbReference>
<protein>
    <submittedName>
        <fullName evidence="9">Alpha-hydroxy-acid oxidizing enzyme</fullName>
    </submittedName>
</protein>
<evidence type="ECO:0000256" key="1">
    <source>
        <dbReference type="ARBA" id="ARBA00001917"/>
    </source>
</evidence>
<evidence type="ECO:0000313" key="9">
    <source>
        <dbReference type="EMBL" id="AOR31620.1"/>
    </source>
</evidence>
<dbReference type="InterPro" id="IPR008259">
    <property type="entry name" value="FMN_hydac_DH_AS"/>
</dbReference>
<keyword evidence="2 7" id="KW-0285">Flavoprotein</keyword>
<keyword evidence="10" id="KW-1185">Reference proteome</keyword>
<dbReference type="InterPro" id="IPR037350">
    <property type="entry name" value="LMO_FMN"/>
</dbReference>
<feature type="binding site" evidence="7">
    <location>
        <position position="293"/>
    </location>
    <ligand>
        <name>glyoxylate</name>
        <dbReference type="ChEBI" id="CHEBI:36655"/>
    </ligand>
</feature>
<dbReference type="InterPro" id="IPR013785">
    <property type="entry name" value="Aldolase_TIM"/>
</dbReference>
<dbReference type="InterPro" id="IPR012133">
    <property type="entry name" value="Alpha-hydoxy_acid_DH_FMN"/>
</dbReference>
<sequence>MPCSPVAPKEPPLSLADFQNEIYLAGLGGVVPELPADLHRLEEVARTRLTPQAHGYVAGAAGAERTARDNLAAFDQWKIVPRMLRDVAERDLSVTVLGTQMPAPVILGPVGVLRILHPDGELAVARAAKALGVTMTLSTAASTAMEEVAAEAGPRWFQLYWPKDRELAASFVHRAKESGYTALVVTLDTFAMAWRPRDLDQAYLPFLQGIGVQNYWSDPVFHKAIGGPVTEDNRDRALLHWAANFGDASLTWGDLAWLREEWDGPIVLKGIQHLDDARRAVDAGMDGIVVSNHGGRQVDGAIPSLQALPAIAAEVGSRITVLFDSGIRSGADVAKALALGAEAVMIGRPYAFGLGLAGEDGVRHVLRCLMAELDLTLALAGRSTLADVGRDLLSP</sequence>
<feature type="binding site" evidence="7">
    <location>
        <position position="195"/>
    </location>
    <ligand>
        <name>glyoxylate</name>
        <dbReference type="ChEBI" id="CHEBI:36655"/>
    </ligand>
</feature>
<evidence type="ECO:0000313" key="10">
    <source>
        <dbReference type="Proteomes" id="UP000094960"/>
    </source>
</evidence>
<evidence type="ECO:0000256" key="7">
    <source>
        <dbReference type="PIRSR" id="PIRSR000138-2"/>
    </source>
</evidence>
<dbReference type="Gene3D" id="3.20.20.70">
    <property type="entry name" value="Aldolase class I"/>
    <property type="match status" value="1"/>
</dbReference>
<dbReference type="AlphaFoldDB" id="A0A1D7Y823"/>
<feature type="active site" description="Proton acceptor" evidence="6">
    <location>
        <position position="293"/>
    </location>
</feature>
<dbReference type="Proteomes" id="UP000094960">
    <property type="component" value="Chromosome"/>
</dbReference>
<accession>A0A1D7Y823</accession>
<feature type="binding site" evidence="7">
    <location>
        <position position="186"/>
    </location>
    <ligand>
        <name>FMN</name>
        <dbReference type="ChEBI" id="CHEBI:58210"/>
    </ligand>
</feature>
<gene>
    <name evidence="9" type="ORF">BFF78_11655</name>
</gene>
<evidence type="ECO:0000256" key="3">
    <source>
        <dbReference type="ARBA" id="ARBA00022643"/>
    </source>
</evidence>
<organism evidence="9 10">
    <name type="scientific">Streptomyces fodineus</name>
    <dbReference type="NCBI Taxonomy" id="1904616"/>
    <lineage>
        <taxon>Bacteria</taxon>
        <taxon>Bacillati</taxon>
        <taxon>Actinomycetota</taxon>
        <taxon>Actinomycetes</taxon>
        <taxon>Kitasatosporales</taxon>
        <taxon>Streptomycetaceae</taxon>
        <taxon>Streptomyces</taxon>
    </lineage>
</organism>
<feature type="domain" description="FMN hydroxy acid dehydrogenase" evidence="8">
    <location>
        <begin position="30"/>
        <end position="395"/>
    </location>
</feature>
<dbReference type="KEGG" id="spun:BFF78_11655"/>
<feature type="binding site" evidence="7">
    <location>
        <position position="291"/>
    </location>
    <ligand>
        <name>FMN</name>
        <dbReference type="ChEBI" id="CHEBI:58210"/>
    </ligand>
</feature>
<dbReference type="EMBL" id="CP017248">
    <property type="protein sequence ID" value="AOR31620.1"/>
    <property type="molecule type" value="Genomic_DNA"/>
</dbReference>
<evidence type="ECO:0000256" key="2">
    <source>
        <dbReference type="ARBA" id="ARBA00022630"/>
    </source>
</evidence>
<dbReference type="PANTHER" id="PTHR10578:SF143">
    <property type="entry name" value="FMN-DEPENDENT ALPHA-HYDROXY ACID DEHYDROGENASE PB1A11.03"/>
    <property type="match status" value="1"/>
</dbReference>
<dbReference type="FunFam" id="3.20.20.70:FF:000029">
    <property type="entry name" value="L-lactate dehydrogenase"/>
    <property type="match status" value="1"/>
</dbReference>
<keyword evidence="4" id="KW-0560">Oxidoreductase</keyword>
<reference evidence="10" key="1">
    <citation type="submission" date="2016-09" db="EMBL/GenBank/DDBJ databases">
        <title>Streptomyces puniciscabiei strain:TW1S1 Genome sequencing and assembly.</title>
        <authorList>
            <person name="Kim M.-K."/>
            <person name="Kim S.B."/>
        </authorList>
    </citation>
    <scope>NUCLEOTIDE SEQUENCE [LARGE SCALE GENOMIC DNA]</scope>
    <source>
        <strain evidence="10">TW1S1</strain>
    </source>
</reference>
<feature type="binding site" evidence="7">
    <location>
        <position position="56"/>
    </location>
    <ligand>
        <name>glyoxylate</name>
        <dbReference type="ChEBI" id="CHEBI:36655"/>
    </ligand>
</feature>
<dbReference type="PANTHER" id="PTHR10578">
    <property type="entry name" value="S -2-HYDROXY-ACID OXIDASE-RELATED"/>
    <property type="match status" value="1"/>
</dbReference>
<proteinExistence type="inferred from homology"/>
<evidence type="ECO:0000256" key="4">
    <source>
        <dbReference type="ARBA" id="ARBA00023002"/>
    </source>
</evidence>
<evidence type="ECO:0000256" key="5">
    <source>
        <dbReference type="ARBA" id="ARBA00024042"/>
    </source>
</evidence>
<feature type="binding site" evidence="7">
    <location>
        <position position="158"/>
    </location>
    <ligand>
        <name>FMN</name>
        <dbReference type="ChEBI" id="CHEBI:58210"/>
    </ligand>
</feature>
<feature type="binding site" evidence="7">
    <location>
        <begin position="347"/>
        <end position="348"/>
    </location>
    <ligand>
        <name>FMN</name>
        <dbReference type="ChEBI" id="CHEBI:58210"/>
    </ligand>
</feature>
<feature type="binding site" evidence="7">
    <location>
        <position position="160"/>
    </location>
    <ligand>
        <name>glyoxylate</name>
        <dbReference type="ChEBI" id="CHEBI:36655"/>
    </ligand>
</feature>
<dbReference type="CDD" id="cd03332">
    <property type="entry name" value="LMO_FMN"/>
    <property type="match status" value="1"/>
</dbReference>
<dbReference type="PIRSF" id="PIRSF000138">
    <property type="entry name" value="Al-hdrx_acd_dh"/>
    <property type="match status" value="1"/>
</dbReference>
<comment type="similarity">
    <text evidence="5">Belongs to the FMN-dependent alpha-hydroxy acid dehydrogenase family.</text>
</comment>
<dbReference type="InterPro" id="IPR000262">
    <property type="entry name" value="FMN-dep_DH"/>
</dbReference>
<feature type="binding site" evidence="7">
    <location>
        <position position="138"/>
    </location>
    <ligand>
        <name>FMN</name>
        <dbReference type="ChEBI" id="CHEBI:58210"/>
    </ligand>
</feature>
<name>A0A1D7Y823_9ACTN</name>
<evidence type="ECO:0000256" key="6">
    <source>
        <dbReference type="PIRSR" id="PIRSR000138-1"/>
    </source>
</evidence>
<feature type="binding site" evidence="7">
    <location>
        <begin position="109"/>
        <end position="111"/>
    </location>
    <ligand>
        <name>FMN</name>
        <dbReference type="ChEBI" id="CHEBI:58210"/>
    </ligand>
</feature>
<keyword evidence="3 7" id="KW-0288">FMN</keyword>
<dbReference type="Pfam" id="PF01070">
    <property type="entry name" value="FMN_dh"/>
    <property type="match status" value="1"/>
</dbReference>